<accession>A0A9J6FW14</accession>
<dbReference type="AlphaFoldDB" id="A0A9J6FW14"/>
<dbReference type="VEuPathDB" id="VectorBase:HLOH_049601"/>
<organism evidence="2 3">
    <name type="scientific">Haemaphysalis longicornis</name>
    <name type="common">Bush tick</name>
    <dbReference type="NCBI Taxonomy" id="44386"/>
    <lineage>
        <taxon>Eukaryota</taxon>
        <taxon>Metazoa</taxon>
        <taxon>Ecdysozoa</taxon>
        <taxon>Arthropoda</taxon>
        <taxon>Chelicerata</taxon>
        <taxon>Arachnida</taxon>
        <taxon>Acari</taxon>
        <taxon>Parasitiformes</taxon>
        <taxon>Ixodida</taxon>
        <taxon>Ixodoidea</taxon>
        <taxon>Ixodidae</taxon>
        <taxon>Haemaphysalinae</taxon>
        <taxon>Haemaphysalis</taxon>
    </lineage>
</organism>
<dbReference type="Proteomes" id="UP000821853">
    <property type="component" value="Chromosome 2"/>
</dbReference>
<evidence type="ECO:0000313" key="3">
    <source>
        <dbReference type="Proteomes" id="UP000821853"/>
    </source>
</evidence>
<dbReference type="OMA" id="CAAFWHI"/>
<name>A0A9J6FW14_HAELO</name>
<dbReference type="OrthoDB" id="6500114at2759"/>
<comment type="caution">
    <text evidence="2">The sequence shown here is derived from an EMBL/GenBank/DDBJ whole genome shotgun (WGS) entry which is preliminary data.</text>
</comment>
<keyword evidence="3" id="KW-1185">Reference proteome</keyword>
<keyword evidence="1" id="KW-1133">Transmembrane helix</keyword>
<keyword evidence="1" id="KW-0812">Transmembrane</keyword>
<dbReference type="EMBL" id="JABSTR010000004">
    <property type="protein sequence ID" value="KAH9367442.1"/>
    <property type="molecule type" value="Genomic_DNA"/>
</dbReference>
<protein>
    <submittedName>
        <fullName evidence="2">Uncharacterized protein</fullName>
    </submittedName>
</protein>
<reference evidence="2 3" key="1">
    <citation type="journal article" date="2020" name="Cell">
        <title>Large-Scale Comparative Analyses of Tick Genomes Elucidate Their Genetic Diversity and Vector Capacities.</title>
        <authorList>
            <consortium name="Tick Genome and Microbiome Consortium (TIGMIC)"/>
            <person name="Jia N."/>
            <person name="Wang J."/>
            <person name="Shi W."/>
            <person name="Du L."/>
            <person name="Sun Y."/>
            <person name="Zhan W."/>
            <person name="Jiang J.F."/>
            <person name="Wang Q."/>
            <person name="Zhang B."/>
            <person name="Ji P."/>
            <person name="Bell-Sakyi L."/>
            <person name="Cui X.M."/>
            <person name="Yuan T.T."/>
            <person name="Jiang B.G."/>
            <person name="Yang W.F."/>
            <person name="Lam T.T."/>
            <person name="Chang Q.C."/>
            <person name="Ding S.J."/>
            <person name="Wang X.J."/>
            <person name="Zhu J.G."/>
            <person name="Ruan X.D."/>
            <person name="Zhao L."/>
            <person name="Wei J.T."/>
            <person name="Ye R.Z."/>
            <person name="Que T.C."/>
            <person name="Du C.H."/>
            <person name="Zhou Y.H."/>
            <person name="Cheng J.X."/>
            <person name="Dai P.F."/>
            <person name="Guo W.B."/>
            <person name="Han X.H."/>
            <person name="Huang E.J."/>
            <person name="Li L.F."/>
            <person name="Wei W."/>
            <person name="Gao Y.C."/>
            <person name="Liu J.Z."/>
            <person name="Shao H.Z."/>
            <person name="Wang X."/>
            <person name="Wang C.C."/>
            <person name="Yang T.C."/>
            <person name="Huo Q.B."/>
            <person name="Li W."/>
            <person name="Chen H.Y."/>
            <person name="Chen S.E."/>
            <person name="Zhou L.G."/>
            <person name="Ni X.B."/>
            <person name="Tian J.H."/>
            <person name="Sheng Y."/>
            <person name="Liu T."/>
            <person name="Pan Y.S."/>
            <person name="Xia L.Y."/>
            <person name="Li J."/>
            <person name="Zhao F."/>
            <person name="Cao W.C."/>
        </authorList>
    </citation>
    <scope>NUCLEOTIDE SEQUENCE [LARGE SCALE GENOMIC DNA]</scope>
    <source>
        <strain evidence="2">HaeL-2018</strain>
    </source>
</reference>
<sequence>MTSHTLTNQRFQPFLPLYGCPEESTDLAAHVTRALIGSLSNELGFPRFSVRLLSPTELHKMTGDDDLLAAMSMIVLVCSLVLRRRRAQQRKKRRVWVRPCWRYRDLEGQACTLLPRLRAKDEVFFRDFLRMTPSTFDTLAKLVGPVIERKETRFRKPISAHERPAITVRFLANGDSFRSLSFNFLIGRSTASNVVKDTCAAFWHILQPIYARLPQSQGKWKRGCLDVRKRLKAYFMTDGAVPWQDKIFTRAE</sequence>
<keyword evidence="1" id="KW-0472">Membrane</keyword>
<feature type="transmembrane region" description="Helical" evidence="1">
    <location>
        <begin position="67"/>
        <end position="84"/>
    </location>
</feature>
<proteinExistence type="predicted"/>
<evidence type="ECO:0000256" key="1">
    <source>
        <dbReference type="SAM" id="Phobius"/>
    </source>
</evidence>
<evidence type="ECO:0000313" key="2">
    <source>
        <dbReference type="EMBL" id="KAH9367442.1"/>
    </source>
</evidence>
<gene>
    <name evidence="2" type="ORF">HPB48_021468</name>
</gene>